<dbReference type="SUPFAM" id="SSF50104">
    <property type="entry name" value="Translation proteins SH3-like domain"/>
    <property type="match status" value="1"/>
</dbReference>
<proteinExistence type="inferred from homology"/>
<evidence type="ECO:0000256" key="2">
    <source>
        <dbReference type="ARBA" id="ARBA00022980"/>
    </source>
</evidence>
<dbReference type="Gene3D" id="2.30.30.30">
    <property type="match status" value="1"/>
</dbReference>
<dbReference type="GO" id="GO:0015934">
    <property type="term" value="C:large ribosomal subunit"/>
    <property type="evidence" value="ECO:0007669"/>
    <property type="project" value="InterPro"/>
</dbReference>
<dbReference type="AlphaFoldDB" id="A0A7N0TMU9"/>
<evidence type="ECO:0000313" key="5">
    <source>
        <dbReference type="EnsemblPlants" id="Kaladp0040s0225.1.v1.1"/>
    </source>
</evidence>
<dbReference type="GO" id="GO:0003735">
    <property type="term" value="F:structural constituent of ribosome"/>
    <property type="evidence" value="ECO:0007669"/>
    <property type="project" value="InterPro"/>
</dbReference>
<dbReference type="PANTHER" id="PTHR11143">
    <property type="entry name" value="60S RIBOSOMAL PROTEIN L26 FAMILY MEMBER"/>
    <property type="match status" value="1"/>
</dbReference>
<dbReference type="Pfam" id="PF16906">
    <property type="entry name" value="Ribosomal_L26"/>
    <property type="match status" value="1"/>
</dbReference>
<organism evidence="5 6">
    <name type="scientific">Kalanchoe fedtschenkoi</name>
    <name type="common">Lavender scallops</name>
    <name type="synonym">South American air plant</name>
    <dbReference type="NCBI Taxonomy" id="63787"/>
    <lineage>
        <taxon>Eukaryota</taxon>
        <taxon>Viridiplantae</taxon>
        <taxon>Streptophyta</taxon>
        <taxon>Embryophyta</taxon>
        <taxon>Tracheophyta</taxon>
        <taxon>Spermatophyta</taxon>
        <taxon>Magnoliopsida</taxon>
        <taxon>eudicotyledons</taxon>
        <taxon>Gunneridae</taxon>
        <taxon>Pentapetalae</taxon>
        <taxon>Saxifragales</taxon>
        <taxon>Crassulaceae</taxon>
        <taxon>Kalanchoe</taxon>
    </lineage>
</organism>
<evidence type="ECO:0000256" key="3">
    <source>
        <dbReference type="ARBA" id="ARBA00023274"/>
    </source>
</evidence>
<protein>
    <submittedName>
        <fullName evidence="5">Uncharacterized protein</fullName>
    </submittedName>
</protein>
<dbReference type="Gramene" id="Kaladp0040s0225.1.v1.1">
    <property type="protein sequence ID" value="Kaladp0040s0225.1.v1.1"/>
    <property type="gene ID" value="Kaladp0040s0225.v1.1"/>
</dbReference>
<feature type="region of interest" description="Disordered" evidence="4">
    <location>
        <begin position="56"/>
        <end position="76"/>
    </location>
</feature>
<evidence type="ECO:0000256" key="4">
    <source>
        <dbReference type="SAM" id="MobiDB-lite"/>
    </source>
</evidence>
<dbReference type="InterPro" id="IPR008991">
    <property type="entry name" value="Translation_prot_SH3-like_sf"/>
</dbReference>
<evidence type="ECO:0000313" key="6">
    <source>
        <dbReference type="Proteomes" id="UP000594263"/>
    </source>
</evidence>
<keyword evidence="2" id="KW-0689">Ribosomal protein</keyword>
<dbReference type="InterPro" id="IPR005756">
    <property type="entry name" value="Ribosomal_uL24_euk/arc"/>
</dbReference>
<sequence length="76" mass="8487">MENGAQTKPSPKRITREKVNGTTVNIGVSPSKVVITKLRLDKDRKSVLERWKSGRALSDKEKGSKFTAEEVMQSID</sequence>
<accession>A0A7N0TMU9</accession>
<feature type="compositionally biased region" description="Basic and acidic residues" evidence="4">
    <location>
        <begin position="56"/>
        <end position="68"/>
    </location>
</feature>
<dbReference type="Proteomes" id="UP000594263">
    <property type="component" value="Unplaced"/>
</dbReference>
<dbReference type="EnsemblPlants" id="Kaladp0040s0225.1.v1.1">
    <property type="protein sequence ID" value="Kaladp0040s0225.1.v1.1"/>
    <property type="gene ID" value="Kaladp0040s0225.v1.1"/>
</dbReference>
<name>A0A7N0TMU9_KALFE</name>
<dbReference type="InterPro" id="IPR014722">
    <property type="entry name" value="Rib_uL2_dom2"/>
</dbReference>
<keyword evidence="6" id="KW-1185">Reference proteome</keyword>
<dbReference type="GO" id="GO:0006412">
    <property type="term" value="P:translation"/>
    <property type="evidence" value="ECO:0007669"/>
    <property type="project" value="InterPro"/>
</dbReference>
<keyword evidence="3" id="KW-0687">Ribonucleoprotein</keyword>
<comment type="similarity">
    <text evidence="1">Belongs to the universal ribosomal protein uL24 family.</text>
</comment>
<reference evidence="5" key="1">
    <citation type="submission" date="2021-01" db="UniProtKB">
        <authorList>
            <consortium name="EnsemblPlants"/>
        </authorList>
    </citation>
    <scope>IDENTIFICATION</scope>
</reference>
<evidence type="ECO:0000256" key="1">
    <source>
        <dbReference type="ARBA" id="ARBA00010618"/>
    </source>
</evidence>